<sequence>MRQTLRELLEFPPVEDTPPDSDVRAEALRQGTRAADAARELAAAVATCVHGQSVRIEGADVLMKRAAVAAAAAAEATAGRSARAVPPERALPAASQTPTESQQAGTRKRGPRRCSLCRETGHHYTAHCTACGVLGHKRDDCEASAAEEAAHTARVKARKAETTAARAKAAAGVPRASSHEPPQCRASRATGHTSGSRACPKNQRPVSAATAYTGDSGVSASAPDPDAIGKQRVGAYQCGRLADMRESCLCTPDHQRSAPDVSMAPEVGIWRAIVDAAAAFCAVTTPPCNKKLLGPAETAAFTTVATTTSIVVARAVPRAVKRLAGVLVADALAVAPLTNTAAESPKWGGVQAHGAAKVAAALLALSCTVHDRDWPSAVPQRARAHVHQALRAAFDKCLNMEVLADKRLRQGKVLAITLGEAQRVAYWQYNRGSGVCVPIYASSFN</sequence>
<protein>
    <submittedName>
        <fullName evidence="1">Uncharacterized protein</fullName>
    </submittedName>
</protein>
<evidence type="ECO:0000313" key="1">
    <source>
        <dbReference type="EMBL" id="KAK1858661.1"/>
    </source>
</evidence>
<comment type="caution">
    <text evidence="1">The sequence shown here is derived from an EMBL/GenBank/DDBJ whole genome shotgun (WGS) entry which is preliminary data.</text>
</comment>
<reference evidence="1" key="1">
    <citation type="submission" date="2019-11" db="EMBL/GenBank/DDBJ databases">
        <title>Nori genome reveals adaptations in red seaweeds to the harsh intertidal environment.</title>
        <authorList>
            <person name="Wang D."/>
            <person name="Mao Y."/>
        </authorList>
    </citation>
    <scope>NUCLEOTIDE SEQUENCE</scope>
    <source>
        <tissue evidence="1">Gametophyte</tissue>
    </source>
</reference>
<proteinExistence type="predicted"/>
<dbReference type="Proteomes" id="UP000798662">
    <property type="component" value="Chromosome 1"/>
</dbReference>
<evidence type="ECO:0000313" key="2">
    <source>
        <dbReference type="Proteomes" id="UP000798662"/>
    </source>
</evidence>
<gene>
    <name evidence="1" type="ORF">I4F81_001262</name>
</gene>
<dbReference type="EMBL" id="CM020618">
    <property type="protein sequence ID" value="KAK1858661.1"/>
    <property type="molecule type" value="Genomic_DNA"/>
</dbReference>
<organism evidence="1 2">
    <name type="scientific">Pyropia yezoensis</name>
    <name type="common">Susabi-nori</name>
    <name type="synonym">Porphyra yezoensis</name>
    <dbReference type="NCBI Taxonomy" id="2788"/>
    <lineage>
        <taxon>Eukaryota</taxon>
        <taxon>Rhodophyta</taxon>
        <taxon>Bangiophyceae</taxon>
        <taxon>Bangiales</taxon>
        <taxon>Bangiaceae</taxon>
        <taxon>Pyropia</taxon>
    </lineage>
</organism>
<accession>A0ACC3BL10</accession>
<keyword evidence="2" id="KW-1185">Reference proteome</keyword>
<name>A0ACC3BL10_PYRYE</name>